<dbReference type="Proteomes" id="UP000658131">
    <property type="component" value="Unassembled WGS sequence"/>
</dbReference>
<feature type="transmembrane region" description="Helical" evidence="1">
    <location>
        <begin position="6"/>
        <end position="27"/>
    </location>
</feature>
<dbReference type="InterPro" id="IPR010026">
    <property type="entry name" value="Phage_holin_LL-H"/>
</dbReference>
<evidence type="ECO:0008006" key="4">
    <source>
        <dbReference type="Google" id="ProtNLM"/>
    </source>
</evidence>
<evidence type="ECO:0000256" key="1">
    <source>
        <dbReference type="SAM" id="Phobius"/>
    </source>
</evidence>
<evidence type="ECO:0000313" key="2">
    <source>
        <dbReference type="EMBL" id="MBC8577587.1"/>
    </source>
</evidence>
<gene>
    <name evidence="2" type="ORF">H8717_14395</name>
</gene>
<dbReference type="Pfam" id="PF09682">
    <property type="entry name" value="Phage_holin_6_1"/>
    <property type="match status" value="1"/>
</dbReference>
<reference evidence="2 3" key="1">
    <citation type="submission" date="2020-08" db="EMBL/GenBank/DDBJ databases">
        <title>Genome public.</title>
        <authorList>
            <person name="Liu C."/>
            <person name="Sun Q."/>
        </authorList>
    </citation>
    <scope>NUCLEOTIDE SEQUENCE [LARGE SCALE GENOMIC DNA]</scope>
    <source>
        <strain evidence="2 3">BX1</strain>
    </source>
</reference>
<sequence>MVAEFINTYGVTILYAVLTGVFGWIGLQIKRLAEKYINTKEKQAVCKTVVAAVNQLYYELDGPAKLQKAIVSASEMLAAKGITVTDLELRMLLEAAVNAAKGEGNAKIADAI</sequence>
<keyword evidence="1" id="KW-1133">Transmembrane helix</keyword>
<keyword evidence="1" id="KW-0472">Membrane</keyword>
<keyword evidence="3" id="KW-1185">Reference proteome</keyword>
<proteinExistence type="predicted"/>
<evidence type="ECO:0000313" key="3">
    <source>
        <dbReference type="Proteomes" id="UP000658131"/>
    </source>
</evidence>
<dbReference type="RefSeq" id="WP_262400977.1">
    <property type="nucleotide sequence ID" value="NZ_JACRTB010000038.1"/>
</dbReference>
<dbReference type="EMBL" id="JACRTB010000038">
    <property type="protein sequence ID" value="MBC8577587.1"/>
    <property type="molecule type" value="Genomic_DNA"/>
</dbReference>
<organism evidence="2 3">
    <name type="scientific">Yanshouia hominis</name>
    <dbReference type="NCBI Taxonomy" id="2763673"/>
    <lineage>
        <taxon>Bacteria</taxon>
        <taxon>Bacillati</taxon>
        <taxon>Bacillota</taxon>
        <taxon>Clostridia</taxon>
        <taxon>Eubacteriales</taxon>
        <taxon>Oscillospiraceae</taxon>
        <taxon>Yanshouia</taxon>
    </lineage>
</organism>
<protein>
    <recommendedName>
        <fullName evidence="4">Bacteriophage holin of superfamily 6 (Holin_LLH)</fullName>
    </recommendedName>
</protein>
<comment type="caution">
    <text evidence="2">The sequence shown here is derived from an EMBL/GenBank/DDBJ whole genome shotgun (WGS) entry which is preliminary data.</text>
</comment>
<name>A0ABR7NP20_9FIRM</name>
<accession>A0ABR7NP20</accession>
<keyword evidence="1" id="KW-0812">Transmembrane</keyword>